<comment type="similarity">
    <text evidence="1">Belongs to the glycosyl hydrolase 29 family.</text>
</comment>
<dbReference type="PATRIC" id="fig|68170.10.peg.2474"/>
<dbReference type="Gene3D" id="2.60.120.260">
    <property type="entry name" value="Galactose-binding domain-like"/>
    <property type="match status" value="1"/>
</dbReference>
<keyword evidence="4" id="KW-0378">Hydrolase</keyword>
<dbReference type="Proteomes" id="UP000033393">
    <property type="component" value="Unassembled WGS sequence"/>
</dbReference>
<dbReference type="InterPro" id="IPR057739">
    <property type="entry name" value="Glyco_hydro_29_N"/>
</dbReference>
<comment type="caution">
    <text evidence="7">The sequence shown here is derived from an EMBL/GenBank/DDBJ whole genome shotgun (WGS) entry which is preliminary data.</text>
</comment>
<dbReference type="GO" id="GO:0005764">
    <property type="term" value="C:lysosome"/>
    <property type="evidence" value="ECO:0007669"/>
    <property type="project" value="TreeGrafter"/>
</dbReference>
<dbReference type="SUPFAM" id="SSF51445">
    <property type="entry name" value="(Trans)glycosidases"/>
    <property type="match status" value="1"/>
</dbReference>
<evidence type="ECO:0000256" key="2">
    <source>
        <dbReference type="ARBA" id="ARBA00012662"/>
    </source>
</evidence>
<dbReference type="SMART" id="SM00231">
    <property type="entry name" value="FA58C"/>
    <property type="match status" value="1"/>
</dbReference>
<name>A0A0F0GBF0_LENAE</name>
<dbReference type="InterPro" id="IPR000421">
    <property type="entry name" value="FA58C"/>
</dbReference>
<dbReference type="PROSITE" id="PS51318">
    <property type="entry name" value="TAT"/>
    <property type="match status" value="1"/>
</dbReference>
<keyword evidence="3" id="KW-0732">Signal</keyword>
<evidence type="ECO:0000313" key="7">
    <source>
        <dbReference type="EMBL" id="KJK33651.1"/>
    </source>
</evidence>
<evidence type="ECO:0000256" key="3">
    <source>
        <dbReference type="ARBA" id="ARBA00022729"/>
    </source>
</evidence>
<dbReference type="PANTHER" id="PTHR10030">
    <property type="entry name" value="ALPHA-L-FUCOSIDASE"/>
    <property type="match status" value="1"/>
</dbReference>
<dbReference type="SUPFAM" id="SSF50370">
    <property type="entry name" value="Ricin B-like lectins"/>
    <property type="match status" value="1"/>
</dbReference>
<dbReference type="SUPFAM" id="SSF49785">
    <property type="entry name" value="Galactose-binding domain-like"/>
    <property type="match status" value="1"/>
</dbReference>
<dbReference type="GO" id="GO:0016139">
    <property type="term" value="P:glycoside catabolic process"/>
    <property type="evidence" value="ECO:0007669"/>
    <property type="project" value="TreeGrafter"/>
</dbReference>
<dbReference type="OrthoDB" id="5526311at2"/>
<dbReference type="InterPro" id="IPR008979">
    <property type="entry name" value="Galactose-bd-like_sf"/>
</dbReference>
<dbReference type="InterPro" id="IPR000772">
    <property type="entry name" value="Ricin_B_lectin"/>
</dbReference>
<dbReference type="AlphaFoldDB" id="A0A0F0GBF0"/>
<dbReference type="InterPro" id="IPR000933">
    <property type="entry name" value="Glyco_hydro_29"/>
</dbReference>
<gene>
    <name evidence="7" type="ORF">UK23_45310</name>
</gene>
<dbReference type="Pfam" id="PF01120">
    <property type="entry name" value="Alpha_L_fucos"/>
    <property type="match status" value="1"/>
</dbReference>
<dbReference type="Pfam" id="PF00754">
    <property type="entry name" value="F5_F8_type_C"/>
    <property type="match status" value="1"/>
</dbReference>
<evidence type="ECO:0000256" key="4">
    <source>
        <dbReference type="ARBA" id="ARBA00022801"/>
    </source>
</evidence>
<dbReference type="RefSeq" id="WP_045318037.1">
    <property type="nucleotide sequence ID" value="NZ_JYJG01000511.1"/>
</dbReference>
<dbReference type="SMART" id="SM00458">
    <property type="entry name" value="RICIN"/>
    <property type="match status" value="1"/>
</dbReference>
<keyword evidence="5" id="KW-0326">Glycosidase</keyword>
<organism evidence="7 8">
    <name type="scientific">Lentzea aerocolonigenes</name>
    <name type="common">Lechevalieria aerocolonigenes</name>
    <name type="synonym">Saccharothrix aerocolonigenes</name>
    <dbReference type="NCBI Taxonomy" id="68170"/>
    <lineage>
        <taxon>Bacteria</taxon>
        <taxon>Bacillati</taxon>
        <taxon>Actinomycetota</taxon>
        <taxon>Actinomycetes</taxon>
        <taxon>Pseudonocardiales</taxon>
        <taxon>Pseudonocardiaceae</taxon>
        <taxon>Lentzea</taxon>
    </lineage>
</organism>
<dbReference type="PROSITE" id="PS50231">
    <property type="entry name" value="RICIN_B_LECTIN"/>
    <property type="match status" value="1"/>
</dbReference>
<feature type="domain" description="F5/8 type C" evidence="6">
    <location>
        <begin position="491"/>
        <end position="634"/>
    </location>
</feature>
<dbReference type="PROSITE" id="PS50022">
    <property type="entry name" value="FA58C_3"/>
    <property type="match status" value="1"/>
</dbReference>
<evidence type="ECO:0000256" key="1">
    <source>
        <dbReference type="ARBA" id="ARBA00007951"/>
    </source>
</evidence>
<dbReference type="InterPro" id="IPR035992">
    <property type="entry name" value="Ricin_B-like_lectins"/>
</dbReference>
<dbReference type="Gene3D" id="3.20.20.80">
    <property type="entry name" value="Glycosidases"/>
    <property type="match status" value="1"/>
</dbReference>
<evidence type="ECO:0000256" key="5">
    <source>
        <dbReference type="ARBA" id="ARBA00023295"/>
    </source>
</evidence>
<reference evidence="7 8" key="1">
    <citation type="submission" date="2015-02" db="EMBL/GenBank/DDBJ databases">
        <authorList>
            <person name="Ju K.-S."/>
            <person name="Doroghazi J.R."/>
            <person name="Metcalf W."/>
        </authorList>
    </citation>
    <scope>NUCLEOTIDE SEQUENCE [LARGE SCALE GENOMIC DNA]</scope>
    <source>
        <strain evidence="7 8">NRRL B-16140</strain>
    </source>
</reference>
<accession>A0A0F0GBF0</accession>
<dbReference type="Pfam" id="PF14200">
    <property type="entry name" value="RicinB_lectin_2"/>
    <property type="match status" value="2"/>
</dbReference>
<sequence>MTEGISRRGLIAGAGALVLATSTSQLPAAPARAAAPASPLPLPPLRIPKTDLGVEQQSDAEVGWLHEAKLGMFIHWGPYAGPAKGEWYMHNGPVTPENYREYVTDATAEQFTASAYNPSDWAQLAKDMGAKYTVLTTRHHDGFALFPSAHPNAWTSAQAPLNRDLVKEYVDAVRAAGLKVGLYYSPINWRYPGYYDVYGTNCAKNPWNYTTDSAHKENARIMKNEVYQHVRELVTQYGVIDDFWWDGGWIAEQGSDADGAFFWEPGQSRDTANQWPVDAAYSENDPDTGKPLGLTGLVRRHQPGILTTSRSGWVGDYTSEEGGSVPTGPIRTGKVAEKCFTVGGSWGYDGDKAMSYADTMNILVNSWIRNLTCLVNVGPDRTGTVAPSQANLLRRIGTFMSACGAAIYGTRGGPWEPVAGQYGFTSKDDTFYVHLLPGFAGTSFTTPSIGDARVSRVFDVASGGSLSYSVSATGQVTVTGVDRTRHPADSVVGVTLDRSVQPADIAAGRTATASGEETGKGNTAAKAVDASTSTRWCANDGSTGHWLKVDLGSTRPITGVRLAWELDATNYRYLLEGSTDNATWTTLSDHTATTSTSQVQVAVLTAHARYVRVTVTGLPPGIWASVRNFEVYDRPFAASSGTVKLVNRNSGKVLAVSDSSTADGGLIIQATDDGGTGQQFTLTSNSDGSVKLVNVRSGKLLDSPGGSGQGAQLVQWADSAGDNQSWRLVPSSGGHYQLVNVRTGWCADVDGWSSADGAKIIQWPVSGGANQDWRLVSL</sequence>
<dbReference type="SMART" id="SM00812">
    <property type="entry name" value="Alpha_L_fucos"/>
    <property type="match status" value="1"/>
</dbReference>
<dbReference type="CDD" id="cd00161">
    <property type="entry name" value="beta-trefoil_Ricin-like"/>
    <property type="match status" value="1"/>
</dbReference>
<protein>
    <recommendedName>
        <fullName evidence="2">alpha-L-fucosidase</fullName>
        <ecNumber evidence="2">3.2.1.51</ecNumber>
    </recommendedName>
</protein>
<dbReference type="GO" id="GO:0006004">
    <property type="term" value="P:fucose metabolic process"/>
    <property type="evidence" value="ECO:0007669"/>
    <property type="project" value="TreeGrafter"/>
</dbReference>
<dbReference type="GO" id="GO:0004560">
    <property type="term" value="F:alpha-L-fucosidase activity"/>
    <property type="evidence" value="ECO:0007669"/>
    <property type="project" value="InterPro"/>
</dbReference>
<dbReference type="EC" id="3.2.1.51" evidence="2"/>
<proteinExistence type="inferred from homology"/>
<evidence type="ECO:0000313" key="8">
    <source>
        <dbReference type="Proteomes" id="UP000033393"/>
    </source>
</evidence>
<dbReference type="Gene3D" id="2.80.10.50">
    <property type="match status" value="2"/>
</dbReference>
<dbReference type="EMBL" id="JYJG01000511">
    <property type="protein sequence ID" value="KJK33651.1"/>
    <property type="molecule type" value="Genomic_DNA"/>
</dbReference>
<dbReference type="PANTHER" id="PTHR10030:SF37">
    <property type="entry name" value="ALPHA-L-FUCOSIDASE-RELATED"/>
    <property type="match status" value="1"/>
</dbReference>
<evidence type="ECO:0000259" key="6">
    <source>
        <dbReference type="PROSITE" id="PS50022"/>
    </source>
</evidence>
<keyword evidence="8" id="KW-1185">Reference proteome</keyword>
<dbReference type="InterPro" id="IPR006311">
    <property type="entry name" value="TAT_signal"/>
</dbReference>
<dbReference type="InterPro" id="IPR017853">
    <property type="entry name" value="GH"/>
</dbReference>
<dbReference type="STRING" id="68170.GCA_000974445_02696"/>